<comment type="caution">
    <text evidence="2">The sequence shown here is derived from an EMBL/GenBank/DDBJ whole genome shotgun (WGS) entry which is preliminary data.</text>
</comment>
<keyword evidence="3" id="KW-1185">Reference proteome</keyword>
<evidence type="ECO:0000313" key="2">
    <source>
        <dbReference type="EMBL" id="CAG8432941.1"/>
    </source>
</evidence>
<dbReference type="Proteomes" id="UP000789706">
    <property type="component" value="Unassembled WGS sequence"/>
</dbReference>
<sequence length="52" mass="5511">MPTPTKNGASKKISKALAIGLGVGVSMGVIFFKRHNMKSNTHILEIPSSSDI</sequence>
<evidence type="ECO:0000256" key="1">
    <source>
        <dbReference type="SAM" id="Phobius"/>
    </source>
</evidence>
<gene>
    <name evidence="2" type="ORF">DEBURN_LOCUS265</name>
</gene>
<dbReference type="EMBL" id="CAJVPK010000008">
    <property type="protein sequence ID" value="CAG8432941.1"/>
    <property type="molecule type" value="Genomic_DNA"/>
</dbReference>
<evidence type="ECO:0000313" key="3">
    <source>
        <dbReference type="Proteomes" id="UP000789706"/>
    </source>
</evidence>
<keyword evidence="1" id="KW-1133">Transmembrane helix</keyword>
<reference evidence="2" key="1">
    <citation type="submission" date="2021-06" db="EMBL/GenBank/DDBJ databases">
        <authorList>
            <person name="Kallberg Y."/>
            <person name="Tangrot J."/>
            <person name="Rosling A."/>
        </authorList>
    </citation>
    <scope>NUCLEOTIDE SEQUENCE</scope>
    <source>
        <strain evidence="2">AZ414A</strain>
    </source>
</reference>
<dbReference type="AlphaFoldDB" id="A0A9N8UVU7"/>
<keyword evidence="1" id="KW-0472">Membrane</keyword>
<organism evidence="2 3">
    <name type="scientific">Diversispora eburnea</name>
    <dbReference type="NCBI Taxonomy" id="1213867"/>
    <lineage>
        <taxon>Eukaryota</taxon>
        <taxon>Fungi</taxon>
        <taxon>Fungi incertae sedis</taxon>
        <taxon>Mucoromycota</taxon>
        <taxon>Glomeromycotina</taxon>
        <taxon>Glomeromycetes</taxon>
        <taxon>Diversisporales</taxon>
        <taxon>Diversisporaceae</taxon>
        <taxon>Diversispora</taxon>
    </lineage>
</organism>
<feature type="transmembrane region" description="Helical" evidence="1">
    <location>
        <begin position="12"/>
        <end position="32"/>
    </location>
</feature>
<name>A0A9N8UVU7_9GLOM</name>
<protein>
    <submittedName>
        <fullName evidence="2">9859_t:CDS:1</fullName>
    </submittedName>
</protein>
<accession>A0A9N8UVU7</accession>
<proteinExistence type="predicted"/>
<keyword evidence="1" id="KW-0812">Transmembrane</keyword>